<dbReference type="EMBL" id="BAABHK010000035">
    <property type="protein sequence ID" value="GAA4640689.1"/>
    <property type="molecule type" value="Genomic_DNA"/>
</dbReference>
<dbReference type="RefSeq" id="WP_345444559.1">
    <property type="nucleotide sequence ID" value="NZ_BAABHK010000035.1"/>
</dbReference>
<dbReference type="NCBIfam" id="TIGR03930">
    <property type="entry name" value="WXG100_ESAT6"/>
    <property type="match status" value="1"/>
</dbReference>
<evidence type="ECO:0000313" key="3">
    <source>
        <dbReference type="Proteomes" id="UP001501442"/>
    </source>
</evidence>
<dbReference type="SUPFAM" id="SSF140453">
    <property type="entry name" value="EsxAB dimer-like"/>
    <property type="match status" value="1"/>
</dbReference>
<dbReference type="InterPro" id="IPR010310">
    <property type="entry name" value="T7SS_ESAT-6-like"/>
</dbReference>
<accession>A0ABP8UV14</accession>
<dbReference type="Proteomes" id="UP001501442">
    <property type="component" value="Unassembled WGS sequence"/>
</dbReference>
<evidence type="ECO:0000313" key="2">
    <source>
        <dbReference type="EMBL" id="GAA4640689.1"/>
    </source>
</evidence>
<comment type="caution">
    <text evidence="2">The sequence shown here is derived from an EMBL/GenBank/DDBJ whole genome shotgun (WGS) entry which is preliminary data.</text>
</comment>
<dbReference type="InterPro" id="IPR036689">
    <property type="entry name" value="ESAT-6-like_sf"/>
</dbReference>
<dbReference type="Gene3D" id="1.10.287.1060">
    <property type="entry name" value="ESAT-6-like"/>
    <property type="match status" value="1"/>
</dbReference>
<keyword evidence="3" id="KW-1185">Reference proteome</keyword>
<organism evidence="2 3">
    <name type="scientific">Actinoallomurus vinaceus</name>
    <dbReference type="NCBI Taxonomy" id="1080074"/>
    <lineage>
        <taxon>Bacteria</taxon>
        <taxon>Bacillati</taxon>
        <taxon>Actinomycetota</taxon>
        <taxon>Actinomycetes</taxon>
        <taxon>Streptosporangiales</taxon>
        <taxon>Thermomonosporaceae</taxon>
        <taxon>Actinoallomurus</taxon>
    </lineage>
</organism>
<sequence length="96" mass="10654">MSSDFTQVNFSALNTGEEDFIVVHNAVVGLLEELDRQLQQNLAEWTGDAQNQYHTAKAQWTAAANHMTTAMNKLAQVIGTAHENYTAVEKANATMW</sequence>
<proteinExistence type="inferred from homology"/>
<dbReference type="Pfam" id="PF06013">
    <property type="entry name" value="WXG100"/>
    <property type="match status" value="1"/>
</dbReference>
<protein>
    <recommendedName>
        <fullName evidence="1">ESAT-6-like protein</fullName>
    </recommendedName>
</protein>
<reference evidence="3" key="1">
    <citation type="journal article" date="2019" name="Int. J. Syst. Evol. Microbiol.">
        <title>The Global Catalogue of Microorganisms (GCM) 10K type strain sequencing project: providing services to taxonomists for standard genome sequencing and annotation.</title>
        <authorList>
            <consortium name="The Broad Institute Genomics Platform"/>
            <consortium name="The Broad Institute Genome Sequencing Center for Infectious Disease"/>
            <person name="Wu L."/>
            <person name="Ma J."/>
        </authorList>
    </citation>
    <scope>NUCLEOTIDE SEQUENCE [LARGE SCALE GENOMIC DNA]</scope>
    <source>
        <strain evidence="3">JCM 17939</strain>
    </source>
</reference>
<name>A0ABP8UV14_9ACTN</name>
<gene>
    <name evidence="2" type="ORF">GCM10023196_107240</name>
</gene>
<comment type="similarity">
    <text evidence="1">Belongs to the WXG100 family.</text>
</comment>
<evidence type="ECO:0000256" key="1">
    <source>
        <dbReference type="RuleBase" id="RU362001"/>
    </source>
</evidence>